<protein>
    <submittedName>
        <fullName evidence="2">Uncharacterized protein</fullName>
    </submittedName>
</protein>
<feature type="non-terminal residue" evidence="2">
    <location>
        <position position="1"/>
    </location>
</feature>
<name>A0ABD0QKC0_CIRMR</name>
<feature type="region of interest" description="Disordered" evidence="1">
    <location>
        <begin position="8"/>
        <end position="70"/>
    </location>
</feature>
<evidence type="ECO:0000313" key="2">
    <source>
        <dbReference type="EMBL" id="KAL0186153.1"/>
    </source>
</evidence>
<dbReference type="EMBL" id="JAMKFB020000008">
    <property type="protein sequence ID" value="KAL0186153.1"/>
    <property type="molecule type" value="Genomic_DNA"/>
</dbReference>
<evidence type="ECO:0000256" key="1">
    <source>
        <dbReference type="SAM" id="MobiDB-lite"/>
    </source>
</evidence>
<sequence>YVEEFFELSSRVEEVKEHSSSRHSAPVEMHCTSPAHPTPGTSQHDPEPSQLQTQLTKPEPEPKATEPSHMGATAQWIATEPEPSLSDQVREPAMWPTTVDVTVGREGAEDSTAHGTATEGEQCLDLELLDIELDLTNFSEDIYVELPACHELSACLGFPPTHPPSVISSYRPCCFSPTTA</sequence>
<organism evidence="2 3">
    <name type="scientific">Cirrhinus mrigala</name>
    <name type="common">Mrigala</name>
    <dbReference type="NCBI Taxonomy" id="683832"/>
    <lineage>
        <taxon>Eukaryota</taxon>
        <taxon>Metazoa</taxon>
        <taxon>Chordata</taxon>
        <taxon>Craniata</taxon>
        <taxon>Vertebrata</taxon>
        <taxon>Euteleostomi</taxon>
        <taxon>Actinopterygii</taxon>
        <taxon>Neopterygii</taxon>
        <taxon>Teleostei</taxon>
        <taxon>Ostariophysi</taxon>
        <taxon>Cypriniformes</taxon>
        <taxon>Cyprinidae</taxon>
        <taxon>Labeoninae</taxon>
        <taxon>Labeonini</taxon>
        <taxon>Cirrhinus</taxon>
    </lineage>
</organism>
<dbReference type="Proteomes" id="UP001529510">
    <property type="component" value="Unassembled WGS sequence"/>
</dbReference>
<accession>A0ABD0QKC0</accession>
<dbReference type="AlphaFoldDB" id="A0ABD0QKC0"/>
<gene>
    <name evidence="2" type="ORF">M9458_017823</name>
</gene>
<proteinExistence type="predicted"/>
<reference evidence="2 3" key="1">
    <citation type="submission" date="2024-05" db="EMBL/GenBank/DDBJ databases">
        <title>Genome sequencing and assembly of Indian major carp, Cirrhinus mrigala (Hamilton, 1822).</title>
        <authorList>
            <person name="Mohindra V."/>
            <person name="Chowdhury L.M."/>
            <person name="Lal K."/>
            <person name="Jena J.K."/>
        </authorList>
    </citation>
    <scope>NUCLEOTIDE SEQUENCE [LARGE SCALE GENOMIC DNA]</scope>
    <source>
        <strain evidence="2">CM1030</strain>
        <tissue evidence="2">Blood</tissue>
    </source>
</reference>
<keyword evidence="3" id="KW-1185">Reference proteome</keyword>
<feature type="non-terminal residue" evidence="2">
    <location>
        <position position="180"/>
    </location>
</feature>
<evidence type="ECO:0000313" key="3">
    <source>
        <dbReference type="Proteomes" id="UP001529510"/>
    </source>
</evidence>
<feature type="compositionally biased region" description="Polar residues" evidence="1">
    <location>
        <begin position="39"/>
        <end position="55"/>
    </location>
</feature>
<feature type="compositionally biased region" description="Basic and acidic residues" evidence="1">
    <location>
        <begin position="10"/>
        <end position="20"/>
    </location>
</feature>
<comment type="caution">
    <text evidence="2">The sequence shown here is derived from an EMBL/GenBank/DDBJ whole genome shotgun (WGS) entry which is preliminary data.</text>
</comment>